<comment type="caution">
    <text evidence="1">The sequence shown here is derived from an EMBL/GenBank/DDBJ whole genome shotgun (WGS) entry which is preliminary data.</text>
</comment>
<accession>A0ACC2W189</accession>
<organism evidence="1 2">
    <name type="scientific">Naganishia friedmannii</name>
    <dbReference type="NCBI Taxonomy" id="89922"/>
    <lineage>
        <taxon>Eukaryota</taxon>
        <taxon>Fungi</taxon>
        <taxon>Dikarya</taxon>
        <taxon>Basidiomycota</taxon>
        <taxon>Agaricomycotina</taxon>
        <taxon>Tremellomycetes</taxon>
        <taxon>Filobasidiales</taxon>
        <taxon>Filobasidiaceae</taxon>
        <taxon>Naganishia</taxon>
    </lineage>
</organism>
<name>A0ACC2W189_9TREE</name>
<reference evidence="1" key="1">
    <citation type="submission" date="2023-04" db="EMBL/GenBank/DDBJ databases">
        <title>Draft Genome sequencing of Naganishia species isolated from polar environments using Oxford Nanopore Technology.</title>
        <authorList>
            <person name="Leo P."/>
            <person name="Venkateswaran K."/>
        </authorList>
    </citation>
    <scope>NUCLEOTIDE SEQUENCE</scope>
    <source>
        <strain evidence="1">MNA-CCFEE 5423</strain>
    </source>
</reference>
<dbReference type="Proteomes" id="UP001227268">
    <property type="component" value="Unassembled WGS sequence"/>
</dbReference>
<keyword evidence="2" id="KW-1185">Reference proteome</keyword>
<evidence type="ECO:0000313" key="1">
    <source>
        <dbReference type="EMBL" id="KAJ9105367.1"/>
    </source>
</evidence>
<evidence type="ECO:0000313" key="2">
    <source>
        <dbReference type="Proteomes" id="UP001227268"/>
    </source>
</evidence>
<gene>
    <name evidence="1" type="ORF">QFC21_001736</name>
</gene>
<dbReference type="EMBL" id="JASBWT010000004">
    <property type="protein sequence ID" value="KAJ9105367.1"/>
    <property type="molecule type" value="Genomic_DNA"/>
</dbReference>
<protein>
    <submittedName>
        <fullName evidence="1">Uncharacterized protein</fullName>
    </submittedName>
</protein>
<sequence length="542" mass="57870">MPVVRKKGALFAVYHDSPPPPPPPPAVASASSSAASKPHPHIGKKDVLSSRSPTQRQKTKSVSTCRAPGTGSLKPSQAALVASSALQSLTGTTGSLGGRGKSLGVLSAKTGNTTAAARGGGLRDPLAVKKGVGKEKENLRSLGMMGMSSLSAGGKMTEKMHVFVDPGEQKSTGDVGNKDTRPRTGRVLRDKAISEIRARPHHHHLRQRSSSSIHAIQNAVSTSTVFNETSAPTTGQENTTPAGEIQATTGSQKPSRPTPHRAITTTSTNNRTTLTSAPRRMSTRSARHEPHDSAMEEDAADTPPVEEDPEESPYLSKPRLRKLKPPPSSLLPSPNQQRKMKMMMMMRESTTTTTAEHDVMESMQNQAGSISPQTTHVQVVSSQPQPQSQSEAQEQENLFSSSPLIERPRTRKPTTTTAAATSTSSSSSSFHPKSHHRPTKKNPSAGAAAGTYAVVHADQVLCDVSEAYGADTSLQPYGFQRQSGLNPARGGTYRRERTARNGKERAGGLEPSTYGWAQISRNEFRAPSPPTSSMKRRRAGML</sequence>
<proteinExistence type="predicted"/>